<dbReference type="SUPFAM" id="SSF47729">
    <property type="entry name" value="IHF-like DNA-binding proteins"/>
    <property type="match status" value="1"/>
</dbReference>
<organism evidence="12 13">
    <name type="scientific">Piscirickettsia salmonis</name>
    <dbReference type="NCBI Taxonomy" id="1238"/>
    <lineage>
        <taxon>Bacteria</taxon>
        <taxon>Pseudomonadati</taxon>
        <taxon>Pseudomonadota</taxon>
        <taxon>Gammaproteobacteria</taxon>
        <taxon>Thiotrichales</taxon>
        <taxon>Piscirickettsiaceae</taxon>
        <taxon>Piscirickettsia</taxon>
    </lineage>
</organism>
<comment type="subcellular location">
    <subcellularLocation>
        <location evidence="1">Virion</location>
    </subcellularLocation>
</comment>
<evidence type="ECO:0000256" key="2">
    <source>
        <dbReference type="ARBA" id="ARBA00010529"/>
    </source>
</evidence>
<dbReference type="SMART" id="SM00411">
    <property type="entry name" value="BHL"/>
    <property type="match status" value="1"/>
</dbReference>
<evidence type="ECO:0000256" key="11">
    <source>
        <dbReference type="RuleBase" id="RU003939"/>
    </source>
</evidence>
<keyword evidence="6" id="KW-0426">Late protein</keyword>
<dbReference type="AlphaFoldDB" id="A0A9Q6LTJ9"/>
<dbReference type="Pfam" id="PF00216">
    <property type="entry name" value="Bac_DNA_binding"/>
    <property type="match status" value="1"/>
</dbReference>
<evidence type="ECO:0000256" key="8">
    <source>
        <dbReference type="ARBA" id="ARBA00033120"/>
    </source>
</evidence>
<protein>
    <recommendedName>
        <fullName evidence="4">Viral histone-like protein</fullName>
    </recommendedName>
    <alternativeName>
        <fullName evidence="9">DNA-binding protein pA104R</fullName>
    </alternativeName>
    <alternativeName>
        <fullName evidence="8">pA104R</fullName>
    </alternativeName>
</protein>
<evidence type="ECO:0000256" key="3">
    <source>
        <dbReference type="ARBA" id="ARBA00011738"/>
    </source>
</evidence>
<dbReference type="GO" id="GO:0005829">
    <property type="term" value="C:cytosol"/>
    <property type="evidence" value="ECO:0007669"/>
    <property type="project" value="TreeGrafter"/>
</dbReference>
<dbReference type="RefSeq" id="WP_230383386.1">
    <property type="nucleotide sequence ID" value="NZ_CP012413.1"/>
</dbReference>
<evidence type="ECO:0000256" key="9">
    <source>
        <dbReference type="ARBA" id="ARBA00033227"/>
    </source>
</evidence>
<comment type="subunit">
    <text evidence="3">Homodimer.</text>
</comment>
<dbReference type="InterPro" id="IPR010992">
    <property type="entry name" value="IHF-like_DNA-bd_dom_sf"/>
</dbReference>
<evidence type="ECO:0000256" key="4">
    <source>
        <dbReference type="ARBA" id="ARBA00016145"/>
    </source>
</evidence>
<gene>
    <name evidence="12" type="primary">ihfA_2</name>
    <name evidence="12" type="ORF">Psal009_01187</name>
</gene>
<dbReference type="InterPro" id="IPR000119">
    <property type="entry name" value="Hist_DNA-bd"/>
</dbReference>
<evidence type="ECO:0000256" key="10">
    <source>
        <dbReference type="ARBA" id="ARBA00046140"/>
    </source>
</evidence>
<dbReference type="GO" id="GO:0006260">
    <property type="term" value="P:DNA replication"/>
    <property type="evidence" value="ECO:0007669"/>
    <property type="project" value="UniProtKB-KW"/>
</dbReference>
<dbReference type="Gene3D" id="4.10.520.10">
    <property type="entry name" value="IHF-like DNA-binding proteins"/>
    <property type="match status" value="1"/>
</dbReference>
<evidence type="ECO:0000313" key="13">
    <source>
        <dbReference type="Proteomes" id="UP000422232"/>
    </source>
</evidence>
<dbReference type="GO" id="GO:0003677">
    <property type="term" value="F:DNA binding"/>
    <property type="evidence" value="ECO:0007669"/>
    <property type="project" value="UniProtKB-KW"/>
</dbReference>
<keyword evidence="13" id="KW-1185">Reference proteome</keyword>
<accession>A0A9Q6LTJ9</accession>
<reference evidence="12 13" key="1">
    <citation type="submission" date="2019-04" db="EMBL/GenBank/DDBJ databases">
        <title>Complete genome sequencing of Piscirickettsia salmonis strain Psal-009.</title>
        <authorList>
            <person name="Schober I."/>
            <person name="Bunk B."/>
            <person name="Sproer C."/>
            <person name="Carril G.P."/>
            <person name="Riedel T."/>
            <person name="Flores-Herrera P.A."/>
            <person name="Nourdin-Galindo G."/>
            <person name="Marshall S.H."/>
            <person name="Overmann J."/>
        </authorList>
    </citation>
    <scope>NUCLEOTIDE SEQUENCE [LARGE SCALE GENOMIC DNA]</scope>
    <source>
        <strain evidence="12 13">Psal-009</strain>
    </source>
</reference>
<dbReference type="PANTHER" id="PTHR33175">
    <property type="entry name" value="DNA-BINDING PROTEIN HU"/>
    <property type="match status" value="1"/>
</dbReference>
<evidence type="ECO:0000256" key="5">
    <source>
        <dbReference type="ARBA" id="ARBA00022705"/>
    </source>
</evidence>
<dbReference type="EMBL" id="CP038908">
    <property type="protein sequence ID" value="QGO05299.1"/>
    <property type="molecule type" value="Genomic_DNA"/>
</dbReference>
<evidence type="ECO:0000313" key="12">
    <source>
        <dbReference type="EMBL" id="QGO05299.1"/>
    </source>
</evidence>
<proteinExistence type="inferred from homology"/>
<keyword evidence="7" id="KW-0238">DNA-binding</keyword>
<dbReference type="CDD" id="cd13834">
    <property type="entry name" value="HU_like"/>
    <property type="match status" value="1"/>
</dbReference>
<dbReference type="Proteomes" id="UP000422232">
    <property type="component" value="Chromosome"/>
</dbReference>
<comment type="similarity">
    <text evidence="2 11">Belongs to the bacterial histone-like protein family.</text>
</comment>
<sequence length="102" mass="11371">MKEKQTKSEIIVDIAEALNLERKDVKEFFTALKNQVERHVKKGGSGEFSIPDLGVKLKRVKKPATKKRKGRNPATGEEIMIKAKPARTVVKATALKALKEMA</sequence>
<name>A0A9Q6LTJ9_PISSA</name>
<keyword evidence="5" id="KW-0235">DNA replication</keyword>
<evidence type="ECO:0000256" key="1">
    <source>
        <dbReference type="ARBA" id="ARBA00004328"/>
    </source>
</evidence>
<dbReference type="GO" id="GO:0030527">
    <property type="term" value="F:structural constituent of chromatin"/>
    <property type="evidence" value="ECO:0007669"/>
    <property type="project" value="InterPro"/>
</dbReference>
<evidence type="ECO:0000256" key="7">
    <source>
        <dbReference type="ARBA" id="ARBA00023125"/>
    </source>
</evidence>
<comment type="function">
    <text evidence="10">DNA-binding protein that plays a critical role in nucleoid compaction, genome replication and DNA replication and transcription. Binds to both ssDNA and dsDNA with a binding site covering about 15 nucleotides. Displays DNA-supercoiling activity only when associated with the viral DNA topoisomerase 2.</text>
</comment>
<evidence type="ECO:0000256" key="6">
    <source>
        <dbReference type="ARBA" id="ARBA00022921"/>
    </source>
</evidence>
<dbReference type="PANTHER" id="PTHR33175:SF13">
    <property type="entry name" value="HISTONE-LIKE PROTEIN"/>
    <property type="match status" value="1"/>
</dbReference>